<protein>
    <recommendedName>
        <fullName evidence="1">TNase-like domain-containing protein</fullName>
    </recommendedName>
</protein>
<sequence>MLGTTTMTRVGRIGAGALAAGALVAGSAVPGAEAIAPAASTAAGDVRTTVAYVVDGDTIHARIGGKVEKIRVIGVDTPELAKRQCYATQAKAATTQLVYRKTVVLRADRTQPNRDVHGRLLRHVILTDGTKLGQRLISNGFGRELTVGKPYIGQPTYRKDQARAKAKKRGLWKACGSPAPVLTRPKPAPKPAPKPVAGCTIKGNIANDGEKIYHKPGQRYYNATKIDRSKGERMFCSEAEARRAGWRPAKV</sequence>
<evidence type="ECO:0000259" key="1">
    <source>
        <dbReference type="PROSITE" id="PS50830"/>
    </source>
</evidence>
<comment type="caution">
    <text evidence="2">The sequence shown here is derived from an EMBL/GenBank/DDBJ whole genome shotgun (WGS) entry which is preliminary data.</text>
</comment>
<gene>
    <name evidence="2" type="ORF">GCM10025883_18940</name>
</gene>
<dbReference type="Pfam" id="PF00565">
    <property type="entry name" value="SNase"/>
    <property type="match status" value="1"/>
</dbReference>
<dbReference type="Proteomes" id="UP001157126">
    <property type="component" value="Unassembled WGS sequence"/>
</dbReference>
<proteinExistence type="predicted"/>
<dbReference type="EMBL" id="BSUO01000001">
    <property type="protein sequence ID" value="GMA39849.1"/>
    <property type="molecule type" value="Genomic_DNA"/>
</dbReference>
<dbReference type="InterPro" id="IPR035437">
    <property type="entry name" value="SNase_OB-fold_sf"/>
</dbReference>
<dbReference type="PROSITE" id="PS50830">
    <property type="entry name" value="TNASE_3"/>
    <property type="match status" value="1"/>
</dbReference>
<evidence type="ECO:0000313" key="2">
    <source>
        <dbReference type="EMBL" id="GMA39849.1"/>
    </source>
</evidence>
<dbReference type="Gene3D" id="2.40.50.90">
    <property type="match status" value="1"/>
</dbReference>
<evidence type="ECO:0000313" key="3">
    <source>
        <dbReference type="Proteomes" id="UP001157126"/>
    </source>
</evidence>
<reference evidence="3" key="1">
    <citation type="journal article" date="2019" name="Int. J. Syst. Evol. Microbiol.">
        <title>The Global Catalogue of Microorganisms (GCM) 10K type strain sequencing project: providing services to taxonomists for standard genome sequencing and annotation.</title>
        <authorList>
            <consortium name="The Broad Institute Genomics Platform"/>
            <consortium name="The Broad Institute Genome Sequencing Center for Infectious Disease"/>
            <person name="Wu L."/>
            <person name="Ma J."/>
        </authorList>
    </citation>
    <scope>NUCLEOTIDE SEQUENCE [LARGE SCALE GENOMIC DNA]</scope>
    <source>
        <strain evidence="3">NBRC 113072</strain>
    </source>
</reference>
<organism evidence="2 3">
    <name type="scientific">Mobilicoccus caccae</name>
    <dbReference type="NCBI Taxonomy" id="1859295"/>
    <lineage>
        <taxon>Bacteria</taxon>
        <taxon>Bacillati</taxon>
        <taxon>Actinomycetota</taxon>
        <taxon>Actinomycetes</taxon>
        <taxon>Micrococcales</taxon>
        <taxon>Dermatophilaceae</taxon>
        <taxon>Mobilicoccus</taxon>
    </lineage>
</organism>
<dbReference type="SMART" id="SM00318">
    <property type="entry name" value="SNc"/>
    <property type="match status" value="1"/>
</dbReference>
<accession>A0ABQ6IPN6</accession>
<dbReference type="RefSeq" id="WP_284303656.1">
    <property type="nucleotide sequence ID" value="NZ_BSUO01000001.1"/>
</dbReference>
<keyword evidence="3" id="KW-1185">Reference proteome</keyword>
<name>A0ABQ6IPN6_9MICO</name>
<feature type="domain" description="TNase-like" evidence="1">
    <location>
        <begin position="44"/>
        <end position="174"/>
    </location>
</feature>
<dbReference type="SUPFAM" id="SSF50199">
    <property type="entry name" value="Staphylococcal nuclease"/>
    <property type="match status" value="1"/>
</dbReference>
<dbReference type="InterPro" id="IPR016071">
    <property type="entry name" value="Staphylococal_nuclease_OB-fold"/>
</dbReference>